<dbReference type="PATRIC" id="fig|1177755.3.peg.2965"/>
<feature type="region of interest" description="Disordered" evidence="1">
    <location>
        <begin position="1"/>
        <end position="41"/>
    </location>
</feature>
<organism evidence="3 4">
    <name type="scientific">Methyloligella halotolerans</name>
    <dbReference type="NCBI Taxonomy" id="1177755"/>
    <lineage>
        <taxon>Bacteria</taxon>
        <taxon>Pseudomonadati</taxon>
        <taxon>Pseudomonadota</taxon>
        <taxon>Alphaproteobacteria</taxon>
        <taxon>Hyphomicrobiales</taxon>
        <taxon>Hyphomicrobiaceae</taxon>
        <taxon>Methyloligella</taxon>
    </lineage>
</organism>
<evidence type="ECO:0000313" key="4">
    <source>
        <dbReference type="Proteomes" id="UP000095087"/>
    </source>
</evidence>
<dbReference type="Pfam" id="PF16261">
    <property type="entry name" value="DUF4915"/>
    <property type="match status" value="1"/>
</dbReference>
<protein>
    <recommendedName>
        <fullName evidence="2">Conserved hypothetical protein CHP03032 domain-containing protein</fullName>
    </recommendedName>
</protein>
<evidence type="ECO:0000313" key="3">
    <source>
        <dbReference type="EMBL" id="ODA66089.1"/>
    </source>
</evidence>
<gene>
    <name evidence="3" type="ORF">A7A08_02941</name>
</gene>
<name>A0A1E2RVL6_9HYPH</name>
<evidence type="ECO:0000259" key="2">
    <source>
        <dbReference type="Pfam" id="PF16261"/>
    </source>
</evidence>
<dbReference type="AlphaFoldDB" id="A0A1E2RVL6"/>
<dbReference type="SUPFAM" id="SSF63829">
    <property type="entry name" value="Calcium-dependent phosphotriesterase"/>
    <property type="match status" value="1"/>
</dbReference>
<reference evidence="3 4" key="1">
    <citation type="submission" date="2016-07" db="EMBL/GenBank/DDBJ databases">
        <title>Draft genome sequence of Methyloligella halotolerans C2T (VKM B-2706T=CCUG 61687T=DSM 25045T), a halotolerant polyhydroxybutyrate accumulating methylotroph.</title>
        <authorList>
            <person name="Vasilenko O.V."/>
            <person name="Doronina N.V."/>
            <person name="Poroshina M.N."/>
            <person name="Tarlachkov S.V."/>
            <person name="Trotsenko Y.A."/>
        </authorList>
    </citation>
    <scope>NUCLEOTIDE SEQUENCE [LARGE SCALE GENOMIC DNA]</scope>
    <source>
        <strain evidence="3 4">VKM B-2706</strain>
    </source>
</reference>
<dbReference type="RefSeq" id="WP_208430647.1">
    <property type="nucleotide sequence ID" value="NZ_MASI01000010.1"/>
</dbReference>
<evidence type="ECO:0000256" key="1">
    <source>
        <dbReference type="SAM" id="MobiDB-lite"/>
    </source>
</evidence>
<dbReference type="NCBIfam" id="TIGR03032">
    <property type="entry name" value="TIGR03032 family protein"/>
    <property type="match status" value="1"/>
</dbReference>
<dbReference type="EMBL" id="MASI01000010">
    <property type="protein sequence ID" value="ODA66089.1"/>
    <property type="molecule type" value="Genomic_DNA"/>
</dbReference>
<proteinExistence type="predicted"/>
<dbReference type="STRING" id="1177755.A7A08_02941"/>
<dbReference type="InterPro" id="IPR017481">
    <property type="entry name" value="CHP03032"/>
</dbReference>
<sequence length="386" mass="42425">MHRLSDGPPSEREGGRNNAAEPEDAGAAGAPQEPEAPPVKYSMSPGLSGFLGSNQISLAISSYQSGKFYLLGQNKDGGLLVDERLFRKAMGIAVPDKDTLLLATLFQIMTFKNVLGPEQEVNNLFDHCYVPRQIHVTGELDAHDVGQLADGRIVFVNTLYNCLATPSETHSFTPIWKPPFISRIMKEDRCHLNGLAMEDGVPRYVTAVSKSDTIDGWRDRRADGGIVIDVQKNEVVLEGLSMPHSPRLYNGKLWLLNSGTGELGWVDGLEDGKVEFKPFVFCPGFVRGLAFHGNYAFVGLSKPRYERFEGLALDDRLREADSEPWCGVQVIDLSSGTCAHWFRIDGAIGELYDLAIVRGVIRGMSLSFATNEIMGLITHDPLTEAL</sequence>
<accession>A0A1E2RVL6</accession>
<feature type="domain" description="Conserved hypothetical protein CHP03032" evidence="2">
    <location>
        <begin position="48"/>
        <end position="364"/>
    </location>
</feature>
<keyword evidence="4" id="KW-1185">Reference proteome</keyword>
<dbReference type="Proteomes" id="UP000095087">
    <property type="component" value="Unassembled WGS sequence"/>
</dbReference>
<comment type="caution">
    <text evidence="3">The sequence shown here is derived from an EMBL/GenBank/DDBJ whole genome shotgun (WGS) entry which is preliminary data.</text>
</comment>